<dbReference type="Proteomes" id="UP000778523">
    <property type="component" value="Unassembled WGS sequence"/>
</dbReference>
<dbReference type="InterPro" id="IPR002545">
    <property type="entry name" value="CheW-lke_dom"/>
</dbReference>
<evidence type="ECO:0000313" key="17">
    <source>
        <dbReference type="Proteomes" id="UP000778523"/>
    </source>
</evidence>
<dbReference type="InterPro" id="IPR037006">
    <property type="entry name" value="CheA-like_homodim_sf"/>
</dbReference>
<keyword evidence="10" id="KW-0902">Two-component regulatory system</keyword>
<dbReference type="RefSeq" id="WP_170020802.1">
    <property type="nucleotide sequence ID" value="NZ_JABCSC020000001.1"/>
</dbReference>
<feature type="domain" description="Histidine kinase" evidence="13">
    <location>
        <begin position="333"/>
        <end position="581"/>
    </location>
</feature>
<dbReference type="PROSITE" id="PS50109">
    <property type="entry name" value="HIS_KIN"/>
    <property type="match status" value="1"/>
</dbReference>
<dbReference type="PANTHER" id="PTHR43395">
    <property type="entry name" value="SENSOR HISTIDINE KINASE CHEA"/>
    <property type="match status" value="1"/>
</dbReference>
<keyword evidence="7" id="KW-0547">Nucleotide-binding</keyword>
<dbReference type="InterPro" id="IPR036641">
    <property type="entry name" value="HPT_dom_sf"/>
</dbReference>
<evidence type="ECO:0000259" key="13">
    <source>
        <dbReference type="PROSITE" id="PS50109"/>
    </source>
</evidence>
<accession>A0ABX2ICY4</accession>
<dbReference type="PANTHER" id="PTHR43395:SF10">
    <property type="entry name" value="CHEMOTAXIS PROTEIN CHEA"/>
    <property type="match status" value="1"/>
</dbReference>
<dbReference type="InterPro" id="IPR036097">
    <property type="entry name" value="HisK_dim/P_sf"/>
</dbReference>
<dbReference type="PRINTS" id="PR00344">
    <property type="entry name" value="BCTRLSENSOR"/>
</dbReference>
<reference evidence="16 17" key="1">
    <citation type="submission" date="2020-06" db="EMBL/GenBank/DDBJ databases">
        <title>Draft genome of Uliginosibacterium sp. IMCC34675.</title>
        <authorList>
            <person name="Song J."/>
        </authorList>
    </citation>
    <scope>NUCLEOTIDE SEQUENCE [LARGE SCALE GENOMIC DNA]</scope>
    <source>
        <strain evidence="16 17">IMCC34675</strain>
    </source>
</reference>
<comment type="catalytic activity">
    <reaction evidence="1">
        <text>ATP + protein L-histidine = ADP + protein N-phospho-L-histidine.</text>
        <dbReference type="EC" id="2.7.13.3"/>
    </reaction>
</comment>
<evidence type="ECO:0000259" key="14">
    <source>
        <dbReference type="PROSITE" id="PS50851"/>
    </source>
</evidence>
<dbReference type="CDD" id="cd16916">
    <property type="entry name" value="HATPase_CheA-like"/>
    <property type="match status" value="1"/>
</dbReference>
<evidence type="ECO:0000256" key="2">
    <source>
        <dbReference type="ARBA" id="ARBA00012438"/>
    </source>
</evidence>
<dbReference type="Gene3D" id="1.20.120.160">
    <property type="entry name" value="HPT domain"/>
    <property type="match status" value="1"/>
</dbReference>
<comment type="function">
    <text evidence="11">Involved in the transmission of sensory signals from the chemoreceptors to the flagellar motors. CheA is autophosphorylated; it can transfer its phosphate group to either CheB or CheY.</text>
</comment>
<keyword evidence="4" id="KW-0145">Chemotaxis</keyword>
<keyword evidence="6" id="KW-0808">Transferase</keyword>
<dbReference type="SUPFAM" id="SSF47226">
    <property type="entry name" value="Histidine-containing phosphotransfer domain, HPT domain"/>
    <property type="match status" value="1"/>
</dbReference>
<dbReference type="Gene3D" id="2.30.30.40">
    <property type="entry name" value="SH3 Domains"/>
    <property type="match status" value="1"/>
</dbReference>
<evidence type="ECO:0000256" key="3">
    <source>
        <dbReference type="ARBA" id="ARBA00021495"/>
    </source>
</evidence>
<dbReference type="SUPFAM" id="SSF47384">
    <property type="entry name" value="Homodimeric domain of signal transducing histidine kinase"/>
    <property type="match status" value="1"/>
</dbReference>
<evidence type="ECO:0000256" key="8">
    <source>
        <dbReference type="ARBA" id="ARBA00022777"/>
    </source>
</evidence>
<dbReference type="CDD" id="cd00731">
    <property type="entry name" value="CheA_reg"/>
    <property type="match status" value="1"/>
</dbReference>
<evidence type="ECO:0000259" key="15">
    <source>
        <dbReference type="PROSITE" id="PS50894"/>
    </source>
</evidence>
<gene>
    <name evidence="16" type="ORF">HJ583_004405</name>
</gene>
<dbReference type="Pfam" id="PF01584">
    <property type="entry name" value="CheW"/>
    <property type="match status" value="1"/>
</dbReference>
<dbReference type="PROSITE" id="PS50894">
    <property type="entry name" value="HPT"/>
    <property type="match status" value="1"/>
</dbReference>
<feature type="domain" description="HPt" evidence="15">
    <location>
        <begin position="1"/>
        <end position="101"/>
    </location>
</feature>
<dbReference type="InterPro" id="IPR008207">
    <property type="entry name" value="Sig_transdc_His_kin_Hpt_dom"/>
</dbReference>
<evidence type="ECO:0000256" key="1">
    <source>
        <dbReference type="ARBA" id="ARBA00000085"/>
    </source>
</evidence>
<dbReference type="InterPro" id="IPR036890">
    <property type="entry name" value="HATPase_C_sf"/>
</dbReference>
<dbReference type="InterPro" id="IPR005467">
    <property type="entry name" value="His_kinase_dom"/>
</dbReference>
<evidence type="ECO:0000256" key="10">
    <source>
        <dbReference type="ARBA" id="ARBA00023012"/>
    </source>
</evidence>
<feature type="modified residue" description="Phosphohistidine" evidence="12">
    <location>
        <position position="44"/>
    </location>
</feature>
<protein>
    <recommendedName>
        <fullName evidence="3">Chemotaxis protein CheA</fullName>
        <ecNumber evidence="2">2.7.13.3</ecNumber>
    </recommendedName>
</protein>
<dbReference type="PROSITE" id="PS50851">
    <property type="entry name" value="CHEW"/>
    <property type="match status" value="1"/>
</dbReference>
<sequence length="724" mass="78448">MDPVREAFMAECTELLALLDESLLALENDPLNADLINAIFRAVHTIKGGAGIIECGFIERFSHVLENALDDVREGRLAISPELLDTLFGSVDHLRALLPLIPDHTANPSADMDAIGAELLARMRQISGQSEAAAANAAVQLPLQQGTGSLIGHDCWHISIRFGENVLREGMDPLSFIRYLASFGEIVHITTLVDAIPAAASMDPESCYLGCEIDFRADTSKEKIERVFEFVRDSCLLHILPPDSKLADYIELVMSLPEDNLRIGEILVAAGAITRQELLDSLQIQSREESAGEPRETAPQPLGEILVSQQVVQKEIVEAAAVKQVKAQEKRAAEAQLIRVPADKLDHLINLVGELVIAGSAAAMVAQRTRNSALFEATATISSLVEEVRESALRLRMVQIGEVFTRFQRVVRDVAKELDKNIELRISGEETELDKSVVDKIGDPLMHLVRNAIDHGIEAPDVRRARGKPERGTVGLNAYHESGSIVIEISDDGGGLNRERICAKAIERGLIAAGAELPDQDIYRLIFEPGFSTADQVSKLSGRGVGMDVVKRGIESLRGTVEVESSEGVGSLFRIRLPLTLAIIDGFLMGVSGAAYVVPLDMVEECIELSADKAGSRYINLRGEVLPCIRLREFLELGGLAGRRENVVVVRYGAQKAGLVVDELMGEFQTVIKPLGRIFRHLRGVAGSTILGGGEVALILDVPALIALAADQERAQRTASPASA</sequence>
<dbReference type="Gene3D" id="3.30.565.10">
    <property type="entry name" value="Histidine kinase-like ATPase, C-terminal domain"/>
    <property type="match status" value="1"/>
</dbReference>
<dbReference type="SUPFAM" id="SSF55874">
    <property type="entry name" value="ATPase domain of HSP90 chaperone/DNA topoisomerase II/histidine kinase"/>
    <property type="match status" value="1"/>
</dbReference>
<dbReference type="Pfam" id="PF02895">
    <property type="entry name" value="H-kinase_dim"/>
    <property type="match status" value="1"/>
</dbReference>
<dbReference type="EMBL" id="JABCSC020000001">
    <property type="protein sequence ID" value="NSL54258.1"/>
    <property type="molecule type" value="Genomic_DNA"/>
</dbReference>
<dbReference type="CDD" id="cd00088">
    <property type="entry name" value="HPT"/>
    <property type="match status" value="1"/>
</dbReference>
<dbReference type="SMART" id="SM00260">
    <property type="entry name" value="CheW"/>
    <property type="match status" value="1"/>
</dbReference>
<evidence type="ECO:0000256" key="7">
    <source>
        <dbReference type="ARBA" id="ARBA00022741"/>
    </source>
</evidence>
<keyword evidence="9" id="KW-0067">ATP-binding</keyword>
<dbReference type="InterPro" id="IPR004358">
    <property type="entry name" value="Sig_transdc_His_kin-like_C"/>
</dbReference>
<organism evidence="16 17">
    <name type="scientific">Uliginosibacterium aquaticum</name>
    <dbReference type="NCBI Taxonomy" id="2731212"/>
    <lineage>
        <taxon>Bacteria</taxon>
        <taxon>Pseudomonadati</taxon>
        <taxon>Pseudomonadota</taxon>
        <taxon>Betaproteobacteria</taxon>
        <taxon>Rhodocyclales</taxon>
        <taxon>Zoogloeaceae</taxon>
        <taxon>Uliginosibacterium</taxon>
    </lineage>
</organism>
<evidence type="ECO:0000256" key="12">
    <source>
        <dbReference type="PROSITE-ProRule" id="PRU00110"/>
    </source>
</evidence>
<evidence type="ECO:0000256" key="9">
    <source>
        <dbReference type="ARBA" id="ARBA00022840"/>
    </source>
</evidence>
<dbReference type="SUPFAM" id="SSF50341">
    <property type="entry name" value="CheW-like"/>
    <property type="match status" value="1"/>
</dbReference>
<dbReference type="SMART" id="SM00073">
    <property type="entry name" value="HPT"/>
    <property type="match status" value="1"/>
</dbReference>
<dbReference type="InterPro" id="IPR051315">
    <property type="entry name" value="Bact_Chemotaxis_CheA"/>
</dbReference>
<dbReference type="Pfam" id="PF02518">
    <property type="entry name" value="HATPase_c"/>
    <property type="match status" value="1"/>
</dbReference>
<evidence type="ECO:0000256" key="5">
    <source>
        <dbReference type="ARBA" id="ARBA00022553"/>
    </source>
</evidence>
<dbReference type="Gene3D" id="1.10.287.560">
    <property type="entry name" value="Histidine kinase CheA-like, homodimeric domain"/>
    <property type="match status" value="1"/>
</dbReference>
<dbReference type="InterPro" id="IPR004105">
    <property type="entry name" value="CheA-like_dim"/>
</dbReference>
<dbReference type="Pfam" id="PF01627">
    <property type="entry name" value="Hpt"/>
    <property type="match status" value="1"/>
</dbReference>
<evidence type="ECO:0000313" key="16">
    <source>
        <dbReference type="EMBL" id="NSL54258.1"/>
    </source>
</evidence>
<comment type="caution">
    <text evidence="16">The sequence shown here is derived from an EMBL/GenBank/DDBJ whole genome shotgun (WGS) entry which is preliminary data.</text>
</comment>
<keyword evidence="8" id="KW-0418">Kinase</keyword>
<keyword evidence="5 12" id="KW-0597">Phosphoprotein</keyword>
<proteinExistence type="predicted"/>
<keyword evidence="17" id="KW-1185">Reference proteome</keyword>
<dbReference type="InterPro" id="IPR036061">
    <property type="entry name" value="CheW-like_dom_sf"/>
</dbReference>
<dbReference type="EC" id="2.7.13.3" evidence="2"/>
<feature type="domain" description="CheW-like" evidence="14">
    <location>
        <begin position="569"/>
        <end position="711"/>
    </location>
</feature>
<dbReference type="InterPro" id="IPR003594">
    <property type="entry name" value="HATPase_dom"/>
</dbReference>
<evidence type="ECO:0000256" key="6">
    <source>
        <dbReference type="ARBA" id="ARBA00022679"/>
    </source>
</evidence>
<name>A0ABX2ICY4_9RHOO</name>
<evidence type="ECO:0000256" key="4">
    <source>
        <dbReference type="ARBA" id="ARBA00022500"/>
    </source>
</evidence>
<evidence type="ECO:0000256" key="11">
    <source>
        <dbReference type="ARBA" id="ARBA00035100"/>
    </source>
</evidence>
<dbReference type="SMART" id="SM01231">
    <property type="entry name" value="H-kinase_dim"/>
    <property type="match status" value="1"/>
</dbReference>
<dbReference type="SMART" id="SM00387">
    <property type="entry name" value="HATPase_c"/>
    <property type="match status" value="1"/>
</dbReference>